<dbReference type="RefSeq" id="WP_277835064.1">
    <property type="nucleotide sequence ID" value="NZ_JARQZE010000019.1"/>
</dbReference>
<accession>A0ABW3WHZ9</accession>
<sequence>MSALNIEPNSQANVAGVPPAPPEDSSNRQGVKTPFRWVPRDYMPVELVGAPGGAQVFAREDGCAAIAYSGRRGKHDWHHSFSGSERLHAFVAKWVAGLVRADEWRCQRRAERKAAGAAGHGCKVGDIFRCSWGCDQTNVDYYQVTALHGRTMATVRRIAAQAQETAWLQGECAPAPGHFLDADRYPPMRVKLNAGTTPSFKAYSFASAYLVKPIVELAGVKSYAVDHWTAYA</sequence>
<organism evidence="2 3">
    <name type="scientific">Thauera mechernichensis</name>
    <dbReference type="NCBI Taxonomy" id="82788"/>
    <lineage>
        <taxon>Bacteria</taxon>
        <taxon>Pseudomonadati</taxon>
        <taxon>Pseudomonadota</taxon>
        <taxon>Betaproteobacteria</taxon>
        <taxon>Rhodocyclales</taxon>
        <taxon>Zoogloeaceae</taxon>
        <taxon>Thauera</taxon>
    </lineage>
</organism>
<dbReference type="Proteomes" id="UP001597158">
    <property type="component" value="Unassembled WGS sequence"/>
</dbReference>
<proteinExistence type="predicted"/>
<reference evidence="3" key="1">
    <citation type="journal article" date="2019" name="Int. J. Syst. Evol. Microbiol.">
        <title>The Global Catalogue of Microorganisms (GCM) 10K type strain sequencing project: providing services to taxonomists for standard genome sequencing and annotation.</title>
        <authorList>
            <consortium name="The Broad Institute Genomics Platform"/>
            <consortium name="The Broad Institute Genome Sequencing Center for Infectious Disease"/>
            <person name="Wu L."/>
            <person name="Ma J."/>
        </authorList>
    </citation>
    <scope>NUCLEOTIDE SEQUENCE [LARGE SCALE GENOMIC DNA]</scope>
    <source>
        <strain evidence="3">CCUG 48884</strain>
    </source>
</reference>
<evidence type="ECO:0000313" key="2">
    <source>
        <dbReference type="EMBL" id="MFD1265682.1"/>
    </source>
</evidence>
<dbReference type="EMBL" id="JBHTMC010000036">
    <property type="protein sequence ID" value="MFD1265682.1"/>
    <property type="molecule type" value="Genomic_DNA"/>
</dbReference>
<evidence type="ECO:0000256" key="1">
    <source>
        <dbReference type="SAM" id="MobiDB-lite"/>
    </source>
</evidence>
<gene>
    <name evidence="2" type="ORF">ACFQ4M_19070</name>
</gene>
<comment type="caution">
    <text evidence="2">The sequence shown here is derived from an EMBL/GenBank/DDBJ whole genome shotgun (WGS) entry which is preliminary data.</text>
</comment>
<feature type="region of interest" description="Disordered" evidence="1">
    <location>
        <begin position="1"/>
        <end position="31"/>
    </location>
</feature>
<name>A0ABW3WHZ9_9RHOO</name>
<keyword evidence="3" id="KW-1185">Reference proteome</keyword>
<evidence type="ECO:0000313" key="3">
    <source>
        <dbReference type="Proteomes" id="UP001597158"/>
    </source>
</evidence>
<protein>
    <submittedName>
        <fullName evidence="2">Uncharacterized protein</fullName>
    </submittedName>
</protein>